<evidence type="ECO:0000256" key="10">
    <source>
        <dbReference type="RuleBase" id="RU000633"/>
    </source>
</evidence>
<keyword evidence="5 10" id="KW-0401">Integrin</keyword>
<dbReference type="GO" id="GO:0008305">
    <property type="term" value="C:integrin complex"/>
    <property type="evidence" value="ECO:0007669"/>
    <property type="project" value="TreeGrafter"/>
</dbReference>
<protein>
    <recommendedName>
        <fullName evidence="10">Integrin beta</fullName>
    </recommendedName>
</protein>
<dbReference type="SMART" id="SM00187">
    <property type="entry name" value="INB"/>
    <property type="match status" value="1"/>
</dbReference>
<dbReference type="InterPro" id="IPR000742">
    <property type="entry name" value="EGF"/>
</dbReference>
<feature type="disulfide bond" evidence="9">
    <location>
        <begin position="590"/>
        <end position="597"/>
    </location>
</feature>
<dbReference type="GO" id="GO:0005925">
    <property type="term" value="C:focal adhesion"/>
    <property type="evidence" value="ECO:0007669"/>
    <property type="project" value="TreeGrafter"/>
</dbReference>
<dbReference type="InterPro" id="IPR015812">
    <property type="entry name" value="Integrin_bsu"/>
</dbReference>
<feature type="region of interest" description="Disordered" evidence="11">
    <location>
        <begin position="789"/>
        <end position="835"/>
    </location>
</feature>
<dbReference type="SMART" id="SM01241">
    <property type="entry name" value="Integrin_b_cyt"/>
    <property type="match status" value="1"/>
</dbReference>
<evidence type="ECO:0000259" key="16">
    <source>
        <dbReference type="SMART" id="SM01241"/>
    </source>
</evidence>
<dbReference type="GO" id="GO:0098609">
    <property type="term" value="P:cell-cell adhesion"/>
    <property type="evidence" value="ECO:0007669"/>
    <property type="project" value="TreeGrafter"/>
</dbReference>
<keyword evidence="6 12" id="KW-0472">Membrane</keyword>
<dbReference type="SUPFAM" id="SSF103575">
    <property type="entry name" value="Plexin repeat"/>
    <property type="match status" value="1"/>
</dbReference>
<dbReference type="Gene3D" id="2.60.40.1510">
    <property type="entry name" value="ntegrin, alpha v. Chain A, domain 3"/>
    <property type="match status" value="1"/>
</dbReference>
<dbReference type="EMBL" id="CAKOFQ010006949">
    <property type="protein sequence ID" value="CAH1984013.1"/>
    <property type="molecule type" value="Genomic_DNA"/>
</dbReference>
<feature type="domain" description="EGF-like" evidence="14">
    <location>
        <begin position="516"/>
        <end position="552"/>
    </location>
</feature>
<feature type="disulfide bond" evidence="9">
    <location>
        <begin position="495"/>
        <end position="504"/>
    </location>
</feature>
<keyword evidence="7 9" id="KW-1015">Disulfide bond</keyword>
<keyword evidence="13" id="KW-0732">Signal</keyword>
<evidence type="ECO:0000256" key="3">
    <source>
        <dbReference type="ARBA" id="ARBA00022692"/>
    </source>
</evidence>
<feature type="disulfide bond" evidence="9">
    <location>
        <begin position="46"/>
        <end position="56"/>
    </location>
</feature>
<evidence type="ECO:0000256" key="7">
    <source>
        <dbReference type="ARBA" id="ARBA00023157"/>
    </source>
</evidence>
<accession>A0A9P0PFF7</accession>
<feature type="compositionally biased region" description="Polar residues" evidence="11">
    <location>
        <begin position="797"/>
        <end position="806"/>
    </location>
</feature>
<feature type="disulfide bond" evidence="9">
    <location>
        <begin position="255"/>
        <end position="296"/>
    </location>
</feature>
<dbReference type="GO" id="GO:0016477">
    <property type="term" value="P:cell migration"/>
    <property type="evidence" value="ECO:0007669"/>
    <property type="project" value="TreeGrafter"/>
</dbReference>
<evidence type="ECO:0000313" key="18">
    <source>
        <dbReference type="Proteomes" id="UP001152888"/>
    </source>
</evidence>
<feature type="domain" description="Integrin beta subunit VWA" evidence="15">
    <location>
        <begin position="45"/>
        <end position="471"/>
    </location>
</feature>
<feature type="disulfide bond" evidence="9">
    <location>
        <begin position="405"/>
        <end position="416"/>
    </location>
</feature>
<feature type="domain" description="Integrin beta subunit cytoplasmic" evidence="16">
    <location>
        <begin position="743"/>
        <end position="790"/>
    </location>
</feature>
<dbReference type="InterPro" id="IPR036465">
    <property type="entry name" value="vWFA_dom_sf"/>
</dbReference>
<evidence type="ECO:0000256" key="1">
    <source>
        <dbReference type="ARBA" id="ARBA00004479"/>
    </source>
</evidence>
<feature type="disulfide bond" evidence="9">
    <location>
        <begin position="59"/>
        <end position="71"/>
    </location>
</feature>
<feature type="domain" description="EGF-like" evidence="14">
    <location>
        <begin position="554"/>
        <end position="589"/>
    </location>
</feature>
<evidence type="ECO:0000256" key="11">
    <source>
        <dbReference type="SAM" id="MobiDB-lite"/>
    </source>
</evidence>
<feature type="disulfide bond" evidence="9">
    <location>
        <begin position="200"/>
        <end position="207"/>
    </location>
</feature>
<feature type="disulfide bond" evidence="9">
    <location>
        <begin position="535"/>
        <end position="540"/>
    </location>
</feature>
<dbReference type="PIRSF" id="PIRSF002512">
    <property type="entry name" value="Integrin_B"/>
    <property type="match status" value="1"/>
</dbReference>
<evidence type="ECO:0000256" key="2">
    <source>
        <dbReference type="ARBA" id="ARBA00007449"/>
    </source>
</evidence>
<feature type="disulfide bond" evidence="9">
    <location>
        <begin position="619"/>
        <end position="628"/>
    </location>
</feature>
<dbReference type="SMART" id="SM00181">
    <property type="entry name" value="EGF"/>
    <property type="match status" value="4"/>
</dbReference>
<dbReference type="Pfam" id="PF07974">
    <property type="entry name" value="EGF_2"/>
    <property type="match status" value="1"/>
</dbReference>
<dbReference type="GO" id="GO:0005178">
    <property type="term" value="F:integrin binding"/>
    <property type="evidence" value="ECO:0007669"/>
    <property type="project" value="TreeGrafter"/>
</dbReference>
<dbReference type="PRINTS" id="PR01186">
    <property type="entry name" value="INTEGRINB"/>
</dbReference>
<evidence type="ECO:0000256" key="4">
    <source>
        <dbReference type="ARBA" id="ARBA00022889"/>
    </source>
</evidence>
<evidence type="ECO:0000256" key="8">
    <source>
        <dbReference type="ARBA" id="ARBA00023180"/>
    </source>
</evidence>
<dbReference type="PANTHER" id="PTHR10082">
    <property type="entry name" value="INTEGRIN BETA SUBUNIT"/>
    <property type="match status" value="1"/>
</dbReference>
<dbReference type="InterPro" id="IPR013111">
    <property type="entry name" value="EGF_extracell"/>
</dbReference>
<feature type="transmembrane region" description="Helical" evidence="12">
    <location>
        <begin position="720"/>
        <end position="742"/>
    </location>
</feature>
<feature type="domain" description="EGF-like" evidence="14">
    <location>
        <begin position="470"/>
        <end position="505"/>
    </location>
</feature>
<comment type="similarity">
    <text evidence="2 10">Belongs to the integrin beta chain family.</text>
</comment>
<gene>
    <name evidence="17" type="ORF">ACAOBT_LOCUS15870</name>
</gene>
<dbReference type="GO" id="GO:0007160">
    <property type="term" value="P:cell-matrix adhesion"/>
    <property type="evidence" value="ECO:0007669"/>
    <property type="project" value="TreeGrafter"/>
</dbReference>
<feature type="compositionally biased region" description="Polar residues" evidence="11">
    <location>
        <begin position="824"/>
        <end position="835"/>
    </location>
</feature>
<keyword evidence="8" id="KW-0325">Glycoprotein</keyword>
<evidence type="ECO:0000259" key="14">
    <source>
        <dbReference type="SMART" id="SM00181"/>
    </source>
</evidence>
<feature type="disulfide bond" evidence="9">
    <location>
        <begin position="490"/>
        <end position="529"/>
    </location>
</feature>
<dbReference type="Pfam" id="PF00362">
    <property type="entry name" value="Integrin_beta"/>
    <property type="match status" value="1"/>
</dbReference>
<feature type="disulfide bond" evidence="9">
    <location>
        <begin position="572"/>
        <end position="577"/>
    </location>
</feature>
<dbReference type="AlphaFoldDB" id="A0A9P0PFF7"/>
<keyword evidence="18" id="KW-1185">Reference proteome</keyword>
<feature type="chain" id="PRO_5040209828" description="Integrin beta" evidence="13">
    <location>
        <begin position="28"/>
        <end position="835"/>
    </location>
</feature>
<dbReference type="OrthoDB" id="410592at2759"/>
<feature type="disulfide bond" evidence="9">
    <location>
        <begin position="537"/>
        <end position="564"/>
    </location>
</feature>
<feature type="domain" description="EGF-like" evidence="14">
    <location>
        <begin position="596"/>
        <end position="629"/>
    </location>
</feature>
<organism evidence="17 18">
    <name type="scientific">Acanthoscelides obtectus</name>
    <name type="common">Bean weevil</name>
    <name type="synonym">Bruchus obtectus</name>
    <dbReference type="NCBI Taxonomy" id="200917"/>
    <lineage>
        <taxon>Eukaryota</taxon>
        <taxon>Metazoa</taxon>
        <taxon>Ecdysozoa</taxon>
        <taxon>Arthropoda</taxon>
        <taxon>Hexapoda</taxon>
        <taxon>Insecta</taxon>
        <taxon>Pterygota</taxon>
        <taxon>Neoptera</taxon>
        <taxon>Endopterygota</taxon>
        <taxon>Coleoptera</taxon>
        <taxon>Polyphaga</taxon>
        <taxon>Cucujiformia</taxon>
        <taxon>Chrysomeloidea</taxon>
        <taxon>Chrysomelidae</taxon>
        <taxon>Bruchinae</taxon>
        <taxon>Bruchini</taxon>
        <taxon>Acanthoscelides</taxon>
    </lineage>
</organism>
<feature type="signal peptide" evidence="13">
    <location>
        <begin position="1"/>
        <end position="27"/>
    </location>
</feature>
<keyword evidence="4 10" id="KW-0130">Cell adhesion</keyword>
<feature type="disulfide bond" evidence="9">
    <location>
        <begin position="542"/>
        <end position="551"/>
    </location>
</feature>
<sequence>MHLLKLYTSYTTITLYILLGFCYFCKASDPCSNDTIQNLCWQQETCEECLQIHECCHYCYDEVYPIGRRRCNTMNNLFDCNADKLERNFQSGVDIEQNDEYTDKIQIRPQNVKVRLRYMEPENVTFSYKPAKNYALDLYYLGDLSVSMKDNLETLKKIGKQLTESLTNLTKNYRLAYGSFLDKTAMPFYFTDAQRYENPCLNSEYNCETGYLFKHKLDFTPDMGKFIQKVSDSKTTANIDDLDGALDAILQILVCGKQVGWNPDTRKIIVLATDSLLHTAGDGLLAGAVRKPTEECLLDENGEHRRPLIYDYPDIGQIHDLLRNRKVNIIFAVKNPEKLKYYNRLRKELLRDFAFSGELVADEHIIDLIEKASQFTGYHNFARQVNFFANLTEHPHIDIKFFGDCEGIGFNETNLCYNVENNEINFKVQITLIERPAKIGANNSWDTIFIEEKNIQERIEVSLEYEKPCECENYIKPDNTICENGGTFVCGYCNCPQGWKGDTCELRCETEDDYDSCRQLKDGHVSTICHMHGECNCGKCECDYPYLGTYCQFKCPIGENRQICSGKNHGTCFEGKCLCKSEYTGKDCSCSTSTSNCHLPDSPEMCNSNGKCHCNKCECNQGYSDKFCEVNGSNNTICEIYKPYVEEAATSEKYKFQRNGVDIYVDVVGDATQDDDAACRTEAYSGSNFCVITFGYSSNDVNSVHLKARISCYKTAGFKMMTSFVSIVAAVVIGGILFILIWKIRIYHQERVEYKKFMSESKMPEQTNPLYKNPITTYRNPLLGKSFNDESGGFRTHSPTQKSASENEAESIGLLNKKKEFSLYENSSTPSSPQK</sequence>
<evidence type="ECO:0000256" key="13">
    <source>
        <dbReference type="SAM" id="SignalP"/>
    </source>
</evidence>
<evidence type="ECO:0000259" key="15">
    <source>
        <dbReference type="SMART" id="SM00187"/>
    </source>
</evidence>
<dbReference type="Gene3D" id="2.10.25.10">
    <property type="entry name" value="Laminin"/>
    <property type="match status" value="3"/>
</dbReference>
<dbReference type="InterPro" id="IPR002369">
    <property type="entry name" value="Integrin_bsu_VWA"/>
</dbReference>
<feature type="disulfide bond" evidence="9">
    <location>
        <begin position="482"/>
        <end position="493"/>
    </location>
</feature>
<dbReference type="Gene3D" id="3.40.50.410">
    <property type="entry name" value="von Willebrand factor, type A domain"/>
    <property type="match status" value="1"/>
</dbReference>
<evidence type="ECO:0000256" key="6">
    <source>
        <dbReference type="ARBA" id="ARBA00023136"/>
    </source>
</evidence>
<comment type="subcellular location">
    <subcellularLocation>
        <location evidence="10">Cell membrane</location>
        <topology evidence="10">Single-pass type I membrane protein</topology>
    </subcellularLocation>
    <subcellularLocation>
        <location evidence="1">Membrane</location>
        <topology evidence="1">Single-pass type I membrane protein</topology>
    </subcellularLocation>
</comment>
<evidence type="ECO:0000256" key="5">
    <source>
        <dbReference type="ARBA" id="ARBA00023037"/>
    </source>
</evidence>
<evidence type="ECO:0000256" key="9">
    <source>
        <dbReference type="PIRSR" id="PIRSR002512-1"/>
    </source>
</evidence>
<comment type="caution">
    <text evidence="17">The sequence shown here is derived from an EMBL/GenBank/DDBJ whole genome shotgun (WGS) entry which is preliminary data.</text>
</comment>
<evidence type="ECO:0000313" key="17">
    <source>
        <dbReference type="EMBL" id="CAH1984013.1"/>
    </source>
</evidence>
<keyword evidence="12" id="KW-1133">Transmembrane helix</keyword>
<dbReference type="Proteomes" id="UP001152888">
    <property type="component" value="Unassembled WGS sequence"/>
</dbReference>
<keyword evidence="3 10" id="KW-0812">Transmembrane</keyword>
<dbReference type="SUPFAM" id="SSF53300">
    <property type="entry name" value="vWA-like"/>
    <property type="match status" value="1"/>
</dbReference>
<reference evidence="17" key="1">
    <citation type="submission" date="2022-03" db="EMBL/GenBank/DDBJ databases">
        <authorList>
            <person name="Sayadi A."/>
        </authorList>
    </citation>
    <scope>NUCLEOTIDE SEQUENCE</scope>
</reference>
<dbReference type="PANTHER" id="PTHR10082:SF60">
    <property type="entry name" value="INTEGRIN BETA-PS"/>
    <property type="match status" value="1"/>
</dbReference>
<dbReference type="Gene3D" id="1.20.5.100">
    <property type="entry name" value="Cytochrome c1, transmembrane anchor, C-terminal"/>
    <property type="match status" value="1"/>
</dbReference>
<feature type="disulfide bond" evidence="9">
    <location>
        <begin position="612"/>
        <end position="617"/>
    </location>
</feature>
<evidence type="ECO:0000256" key="12">
    <source>
        <dbReference type="SAM" id="Phobius"/>
    </source>
</evidence>
<dbReference type="GO" id="GO:0007229">
    <property type="term" value="P:integrin-mediated signaling pathway"/>
    <property type="evidence" value="ECO:0007669"/>
    <property type="project" value="UniProtKB-KW"/>
</dbReference>
<feature type="disulfide bond" evidence="9">
    <location>
        <begin position="579"/>
        <end position="588"/>
    </location>
</feature>
<proteinExistence type="inferred from homology"/>
<dbReference type="GO" id="GO:0033627">
    <property type="term" value="P:cell adhesion mediated by integrin"/>
    <property type="evidence" value="ECO:0007669"/>
    <property type="project" value="TreeGrafter"/>
</dbReference>
<dbReference type="InterPro" id="IPR014836">
    <property type="entry name" value="Integrin_bsu_cyt_dom"/>
</dbReference>
<dbReference type="Pfam" id="PF08725">
    <property type="entry name" value="Integrin_b_cyt"/>
    <property type="match status" value="1"/>
</dbReference>
<name>A0A9P0PFF7_ACAOB</name>
<dbReference type="GO" id="GO:0009986">
    <property type="term" value="C:cell surface"/>
    <property type="evidence" value="ECO:0007669"/>
    <property type="project" value="TreeGrafter"/>
</dbReference>